<dbReference type="GO" id="GO:0007026">
    <property type="term" value="P:negative regulation of microtubule depolymerization"/>
    <property type="evidence" value="ECO:0007669"/>
    <property type="project" value="TreeGrafter"/>
</dbReference>
<dbReference type="GO" id="GO:0005516">
    <property type="term" value="F:calmodulin binding"/>
    <property type="evidence" value="ECO:0007669"/>
    <property type="project" value="InterPro"/>
</dbReference>
<dbReference type="PANTHER" id="PTHR21595">
    <property type="entry name" value="PATRONIN"/>
    <property type="match status" value="1"/>
</dbReference>
<dbReference type="GO" id="GO:0031122">
    <property type="term" value="P:cytoplasmic microtubule organization"/>
    <property type="evidence" value="ECO:0007669"/>
    <property type="project" value="TreeGrafter"/>
</dbReference>
<proteinExistence type="predicted"/>
<protein>
    <submittedName>
        <fullName evidence="2">Uncharacterized protein</fullName>
    </submittedName>
</protein>
<feature type="coiled-coil region" evidence="1">
    <location>
        <begin position="1"/>
        <end position="28"/>
    </location>
</feature>
<dbReference type="InterPro" id="IPR031372">
    <property type="entry name" value="CAMSAP_CC1"/>
</dbReference>
<evidence type="ECO:0000256" key="1">
    <source>
        <dbReference type="SAM" id="Coils"/>
    </source>
</evidence>
<dbReference type="Pfam" id="PF17095">
    <property type="entry name" value="CAMSAP_CC1"/>
    <property type="match status" value="1"/>
</dbReference>
<dbReference type="PANTHER" id="PTHR21595:SF2">
    <property type="entry name" value="CALMODULIN-REGULATED SPECTRIN-ASSOCIATED PROTEIN 3"/>
    <property type="match status" value="1"/>
</dbReference>
<dbReference type="GO" id="GO:0051011">
    <property type="term" value="F:microtubule minus-end binding"/>
    <property type="evidence" value="ECO:0007669"/>
    <property type="project" value="TreeGrafter"/>
</dbReference>
<dbReference type="InterPro" id="IPR032940">
    <property type="entry name" value="CAMSAP"/>
</dbReference>
<keyword evidence="1" id="KW-0175">Coiled coil</keyword>
<keyword evidence="3" id="KW-1185">Reference proteome</keyword>
<reference evidence="2" key="1">
    <citation type="submission" date="2025-08" db="UniProtKB">
        <authorList>
            <consortium name="Ensembl"/>
        </authorList>
    </citation>
    <scope>IDENTIFICATION</scope>
</reference>
<reference evidence="2" key="2">
    <citation type="submission" date="2025-09" db="UniProtKB">
        <authorList>
            <consortium name="Ensembl"/>
        </authorList>
    </citation>
    <scope>IDENTIFICATION</scope>
</reference>
<dbReference type="GO" id="GO:0036449">
    <property type="term" value="C:microtubule minus-end"/>
    <property type="evidence" value="ECO:0007669"/>
    <property type="project" value="TreeGrafter"/>
</dbReference>
<dbReference type="Ensembl" id="ENSVKKT00000003200.1">
    <property type="protein sequence ID" value="ENSVKKP00000003111.1"/>
    <property type="gene ID" value="ENSVKKG00000002405.1"/>
</dbReference>
<dbReference type="Proteomes" id="UP000694545">
    <property type="component" value="Unplaced"/>
</dbReference>
<organism evidence="2 3">
    <name type="scientific">Varanus komodoensis</name>
    <name type="common">Komodo dragon</name>
    <dbReference type="NCBI Taxonomy" id="61221"/>
    <lineage>
        <taxon>Eukaryota</taxon>
        <taxon>Metazoa</taxon>
        <taxon>Chordata</taxon>
        <taxon>Craniata</taxon>
        <taxon>Vertebrata</taxon>
        <taxon>Euteleostomi</taxon>
        <taxon>Lepidosauria</taxon>
        <taxon>Squamata</taxon>
        <taxon>Bifurcata</taxon>
        <taxon>Unidentata</taxon>
        <taxon>Episquamata</taxon>
        <taxon>Toxicofera</taxon>
        <taxon>Anguimorpha</taxon>
        <taxon>Paleoanguimorpha</taxon>
        <taxon>Varanoidea</taxon>
        <taxon>Varanidae</taxon>
        <taxon>Varanus</taxon>
    </lineage>
</organism>
<dbReference type="GO" id="GO:0030507">
    <property type="term" value="F:spectrin binding"/>
    <property type="evidence" value="ECO:0007669"/>
    <property type="project" value="InterPro"/>
</dbReference>
<evidence type="ECO:0000313" key="3">
    <source>
        <dbReference type="Proteomes" id="UP000694545"/>
    </source>
</evidence>
<sequence length="103" mass="11345">MSQLGARLEEKRRAIEAQKKRIEAIFTRHRQRLGKSAFLQLQKCGSSPCRLLLGRPGAGICSGASCAFCLSDPVSRLDSTMTLAAAFHWDPGPHYGCCEPHFL</sequence>
<dbReference type="AlphaFoldDB" id="A0A8D2J3A2"/>
<accession>A0A8D2J3A2</accession>
<name>A0A8D2J3A2_VARKO</name>
<evidence type="ECO:0000313" key="2">
    <source>
        <dbReference type="Ensembl" id="ENSVKKP00000003111.1"/>
    </source>
</evidence>
<dbReference type="GO" id="GO:0031175">
    <property type="term" value="P:neuron projection development"/>
    <property type="evidence" value="ECO:0007669"/>
    <property type="project" value="InterPro"/>
</dbReference>